<keyword evidence="2" id="KW-0548">Nucleotidyltransferase</keyword>
<proteinExistence type="predicted"/>
<dbReference type="OrthoDB" id="661860at2759"/>
<evidence type="ECO:0000256" key="2">
    <source>
        <dbReference type="ARBA" id="ARBA00022695"/>
    </source>
</evidence>
<keyword evidence="9" id="KW-1185">Reference proteome</keyword>
<evidence type="ECO:0000313" key="9">
    <source>
        <dbReference type="Proteomes" id="UP000265515"/>
    </source>
</evidence>
<feature type="domain" description="Reverse transcriptase RNase H-like" evidence="7">
    <location>
        <begin position="17"/>
        <end position="95"/>
    </location>
</feature>
<accession>A0A388LW70</accession>
<evidence type="ECO:0000313" key="8">
    <source>
        <dbReference type="EMBL" id="GBG86511.1"/>
    </source>
</evidence>
<evidence type="ECO:0000256" key="3">
    <source>
        <dbReference type="ARBA" id="ARBA00022722"/>
    </source>
</evidence>
<keyword evidence="3" id="KW-0540">Nuclease</keyword>
<comment type="caution">
    <text evidence="8">The sequence shown here is derived from an EMBL/GenBank/DDBJ whole genome shotgun (WGS) entry which is preliminary data.</text>
</comment>
<gene>
    <name evidence="8" type="ORF">CBR_g41504</name>
</gene>
<dbReference type="Gramene" id="GBG86511">
    <property type="protein sequence ID" value="GBG86511"/>
    <property type="gene ID" value="CBR_g41504"/>
</dbReference>
<keyword evidence="4" id="KW-0255">Endonuclease</keyword>
<reference evidence="8 9" key="1">
    <citation type="journal article" date="2018" name="Cell">
        <title>The Chara Genome: Secondary Complexity and Implications for Plant Terrestrialization.</title>
        <authorList>
            <person name="Nishiyama T."/>
            <person name="Sakayama H."/>
            <person name="Vries J.D."/>
            <person name="Buschmann H."/>
            <person name="Saint-Marcoux D."/>
            <person name="Ullrich K.K."/>
            <person name="Haas F.B."/>
            <person name="Vanderstraeten L."/>
            <person name="Becker D."/>
            <person name="Lang D."/>
            <person name="Vosolsobe S."/>
            <person name="Rombauts S."/>
            <person name="Wilhelmsson P.K.I."/>
            <person name="Janitza P."/>
            <person name="Kern R."/>
            <person name="Heyl A."/>
            <person name="Rumpler F."/>
            <person name="Villalobos L.I.A.C."/>
            <person name="Clay J.M."/>
            <person name="Skokan R."/>
            <person name="Toyoda A."/>
            <person name="Suzuki Y."/>
            <person name="Kagoshima H."/>
            <person name="Schijlen E."/>
            <person name="Tajeshwar N."/>
            <person name="Catarino B."/>
            <person name="Hetherington A.J."/>
            <person name="Saltykova A."/>
            <person name="Bonnot C."/>
            <person name="Breuninger H."/>
            <person name="Symeonidi A."/>
            <person name="Radhakrishnan G.V."/>
            <person name="Van Nieuwerburgh F."/>
            <person name="Deforce D."/>
            <person name="Chang C."/>
            <person name="Karol K.G."/>
            <person name="Hedrich R."/>
            <person name="Ulvskov P."/>
            <person name="Glockner G."/>
            <person name="Delwiche C.F."/>
            <person name="Petrasek J."/>
            <person name="Van de Peer Y."/>
            <person name="Friml J."/>
            <person name="Beilby M."/>
            <person name="Dolan L."/>
            <person name="Kohara Y."/>
            <person name="Sugano S."/>
            <person name="Fujiyama A."/>
            <person name="Delaux P.-M."/>
            <person name="Quint M."/>
            <person name="TheiBen G."/>
            <person name="Hagemann M."/>
            <person name="Harholt J."/>
            <person name="Dunand C."/>
            <person name="Zachgo S."/>
            <person name="Langdale J."/>
            <person name="Maumus F."/>
            <person name="Straeten D.V.D."/>
            <person name="Gould S.B."/>
            <person name="Rensing S.A."/>
        </authorList>
    </citation>
    <scope>NUCLEOTIDE SEQUENCE [LARGE SCALE GENOMIC DNA]</scope>
    <source>
        <strain evidence="8 9">S276</strain>
    </source>
</reference>
<keyword evidence="6" id="KW-0695">RNA-directed DNA polymerase</keyword>
<evidence type="ECO:0000259" key="7">
    <source>
        <dbReference type="Pfam" id="PF17917"/>
    </source>
</evidence>
<evidence type="ECO:0000256" key="5">
    <source>
        <dbReference type="ARBA" id="ARBA00022801"/>
    </source>
</evidence>
<dbReference type="AlphaFoldDB" id="A0A388LW70"/>
<dbReference type="EMBL" id="BFEA01000568">
    <property type="protein sequence ID" value="GBG86511.1"/>
    <property type="molecule type" value="Genomic_DNA"/>
</dbReference>
<dbReference type="GO" id="GO:0003964">
    <property type="term" value="F:RNA-directed DNA polymerase activity"/>
    <property type="evidence" value="ECO:0007669"/>
    <property type="project" value="UniProtKB-KW"/>
</dbReference>
<keyword evidence="5" id="KW-0378">Hydrolase</keyword>
<evidence type="ECO:0000256" key="4">
    <source>
        <dbReference type="ARBA" id="ARBA00022759"/>
    </source>
</evidence>
<evidence type="ECO:0000256" key="6">
    <source>
        <dbReference type="ARBA" id="ARBA00022918"/>
    </source>
</evidence>
<dbReference type="Pfam" id="PF17917">
    <property type="entry name" value="RT_RNaseH"/>
    <property type="match status" value="1"/>
</dbReference>
<sequence>MRPTMALVSSSSNTIGVDRHPVEYFRKKVPAVHSIDDARKKELLAFIHALKQWRHFLLGRSQFRWVTDNISLVFYKTQDTVNSTIARWMAFIDQFDFFPDHIPGKSNRFVDALSRRPDHCTAVYSTFEIDNDPRDSFIRGYQADPEFGDKYANCSSPNPAPSHYRIQEGYSLVHTGGRTFFMY</sequence>
<organism evidence="8 9">
    <name type="scientific">Chara braunii</name>
    <name type="common">Braun's stonewort</name>
    <dbReference type="NCBI Taxonomy" id="69332"/>
    <lineage>
        <taxon>Eukaryota</taxon>
        <taxon>Viridiplantae</taxon>
        <taxon>Streptophyta</taxon>
        <taxon>Charophyceae</taxon>
        <taxon>Charales</taxon>
        <taxon>Characeae</taxon>
        <taxon>Chara</taxon>
    </lineage>
</organism>
<name>A0A388LW70_CHABU</name>
<keyword evidence="1" id="KW-0808">Transferase</keyword>
<dbReference type="CDD" id="cd09274">
    <property type="entry name" value="RNase_HI_RT_Ty3"/>
    <property type="match status" value="1"/>
</dbReference>
<evidence type="ECO:0000256" key="1">
    <source>
        <dbReference type="ARBA" id="ARBA00022679"/>
    </source>
</evidence>
<dbReference type="GO" id="GO:0004519">
    <property type="term" value="F:endonuclease activity"/>
    <property type="evidence" value="ECO:0007669"/>
    <property type="project" value="UniProtKB-KW"/>
</dbReference>
<dbReference type="InterPro" id="IPR041373">
    <property type="entry name" value="RT_RNaseH"/>
</dbReference>
<dbReference type="GO" id="GO:0016787">
    <property type="term" value="F:hydrolase activity"/>
    <property type="evidence" value="ECO:0007669"/>
    <property type="project" value="UniProtKB-KW"/>
</dbReference>
<protein>
    <recommendedName>
        <fullName evidence="7">Reverse transcriptase RNase H-like domain-containing protein</fullName>
    </recommendedName>
</protein>
<dbReference type="PANTHER" id="PTHR34072">
    <property type="entry name" value="ENZYMATIC POLYPROTEIN-RELATED"/>
    <property type="match status" value="1"/>
</dbReference>
<dbReference type="Proteomes" id="UP000265515">
    <property type="component" value="Unassembled WGS sequence"/>
</dbReference>
<dbReference type="SUPFAM" id="SSF56672">
    <property type="entry name" value="DNA/RNA polymerases"/>
    <property type="match status" value="1"/>
</dbReference>
<dbReference type="InterPro" id="IPR043502">
    <property type="entry name" value="DNA/RNA_pol_sf"/>
</dbReference>
<dbReference type="PANTHER" id="PTHR34072:SF48">
    <property type="match status" value="1"/>
</dbReference>